<keyword evidence="5" id="KW-0732">Signal</keyword>
<feature type="chain" id="PRO_5040216194" description="Serpin domain-containing protein" evidence="5">
    <location>
        <begin position="18"/>
        <end position="375"/>
    </location>
</feature>
<feature type="domain" description="Serpin" evidence="6">
    <location>
        <begin position="34"/>
        <end position="371"/>
    </location>
</feature>
<dbReference type="Gene3D" id="3.30.497.10">
    <property type="entry name" value="Antithrombin, subunit I, domain 2"/>
    <property type="match status" value="2"/>
</dbReference>
<dbReference type="PANTHER" id="PTHR11461">
    <property type="entry name" value="SERINE PROTEASE INHIBITOR, SERPIN"/>
    <property type="match status" value="1"/>
</dbReference>
<keyword evidence="3" id="KW-0722">Serine protease inhibitor</keyword>
<dbReference type="InterPro" id="IPR023796">
    <property type="entry name" value="Serpin_dom"/>
</dbReference>
<dbReference type="OrthoDB" id="671595at2759"/>
<keyword evidence="2" id="KW-0646">Protease inhibitor</keyword>
<organism evidence="7 8">
    <name type="scientific">Nezara viridula</name>
    <name type="common">Southern green stink bug</name>
    <name type="synonym">Cimex viridulus</name>
    <dbReference type="NCBI Taxonomy" id="85310"/>
    <lineage>
        <taxon>Eukaryota</taxon>
        <taxon>Metazoa</taxon>
        <taxon>Ecdysozoa</taxon>
        <taxon>Arthropoda</taxon>
        <taxon>Hexapoda</taxon>
        <taxon>Insecta</taxon>
        <taxon>Pterygota</taxon>
        <taxon>Neoptera</taxon>
        <taxon>Paraneoptera</taxon>
        <taxon>Hemiptera</taxon>
        <taxon>Heteroptera</taxon>
        <taxon>Panheteroptera</taxon>
        <taxon>Pentatomomorpha</taxon>
        <taxon>Pentatomoidea</taxon>
        <taxon>Pentatomidae</taxon>
        <taxon>Pentatominae</taxon>
        <taxon>Nezara</taxon>
    </lineage>
</organism>
<evidence type="ECO:0000256" key="4">
    <source>
        <dbReference type="RuleBase" id="RU000411"/>
    </source>
</evidence>
<dbReference type="EMBL" id="OV725081">
    <property type="protein sequence ID" value="CAH1402659.1"/>
    <property type="molecule type" value="Genomic_DNA"/>
</dbReference>
<evidence type="ECO:0000256" key="3">
    <source>
        <dbReference type="ARBA" id="ARBA00022900"/>
    </source>
</evidence>
<dbReference type="GO" id="GO:0004867">
    <property type="term" value="F:serine-type endopeptidase inhibitor activity"/>
    <property type="evidence" value="ECO:0007669"/>
    <property type="project" value="UniProtKB-KW"/>
</dbReference>
<protein>
    <recommendedName>
        <fullName evidence="6">Serpin domain-containing protein</fullName>
    </recommendedName>
</protein>
<evidence type="ECO:0000256" key="5">
    <source>
        <dbReference type="SAM" id="SignalP"/>
    </source>
</evidence>
<dbReference type="GO" id="GO:0005615">
    <property type="term" value="C:extracellular space"/>
    <property type="evidence" value="ECO:0007669"/>
    <property type="project" value="InterPro"/>
</dbReference>
<dbReference type="InterPro" id="IPR023795">
    <property type="entry name" value="Serpin_CS"/>
</dbReference>
<dbReference type="Gene3D" id="2.30.39.10">
    <property type="entry name" value="Alpha-1-antitrypsin, domain 1"/>
    <property type="match status" value="1"/>
</dbReference>
<dbReference type="PANTHER" id="PTHR11461:SF211">
    <property type="entry name" value="GH10112P-RELATED"/>
    <property type="match status" value="1"/>
</dbReference>
<evidence type="ECO:0000259" key="6">
    <source>
        <dbReference type="SMART" id="SM00093"/>
    </source>
</evidence>
<dbReference type="InterPro" id="IPR000215">
    <property type="entry name" value="Serpin_fam"/>
</dbReference>
<dbReference type="SUPFAM" id="SSF56574">
    <property type="entry name" value="Serpins"/>
    <property type="match status" value="1"/>
</dbReference>
<evidence type="ECO:0000313" key="7">
    <source>
        <dbReference type="EMBL" id="CAH1402659.1"/>
    </source>
</evidence>
<evidence type="ECO:0000313" key="8">
    <source>
        <dbReference type="Proteomes" id="UP001152798"/>
    </source>
</evidence>
<proteinExistence type="inferred from homology"/>
<feature type="signal peptide" evidence="5">
    <location>
        <begin position="1"/>
        <end position="17"/>
    </location>
</feature>
<dbReference type="InterPro" id="IPR042185">
    <property type="entry name" value="Serpin_sf_2"/>
</dbReference>
<dbReference type="Proteomes" id="UP001152798">
    <property type="component" value="Chromosome 5"/>
</dbReference>
<dbReference type="Pfam" id="PF00079">
    <property type="entry name" value="Serpin"/>
    <property type="match status" value="2"/>
</dbReference>
<accession>A0A9P0HIC1</accession>
<gene>
    <name evidence="7" type="ORF">NEZAVI_LOCUS11424</name>
</gene>
<dbReference type="InterPro" id="IPR042178">
    <property type="entry name" value="Serpin_sf_1"/>
</dbReference>
<name>A0A9P0HIC1_NEZVI</name>
<sequence>MRLVCLVVSLLLGFCQAQRFGLSNVVSLTNGIIPNVLHALSFDYDNVVYSPFGLSTSLAIVFEGVGNKLADDMIKTLKLDNPNPSVAKQVLRTGFKSLLEEFEKEKHAQDVAGSYNNAHLYSTTKLVPEYQSVLENFYKVSIVHNSTSTNSSELQLEIHTDTGVMSHWKDFDKLAVYTYLTHHPAAPFISEKGITIEVPMIPQVGTYRAGYINRLKSQAVELHLETKRASLFLLMPDERIKIRDVLEKMLKESIGSLPASLPLTEIEVTFPQFVILNNDLDLSKTLQLLGLKDIFATKSGPVKSIKQNAYFATSFVSVNSIGSTNTVLHKKLPKREKRQIPNSLVFNKPFIFFLLHKPTNVVLLAGLVRSPSQVP</sequence>
<dbReference type="PROSITE" id="PS00284">
    <property type="entry name" value="SERPIN"/>
    <property type="match status" value="1"/>
</dbReference>
<dbReference type="AlphaFoldDB" id="A0A9P0HIC1"/>
<reference evidence="7" key="1">
    <citation type="submission" date="2022-01" db="EMBL/GenBank/DDBJ databases">
        <authorList>
            <person name="King R."/>
        </authorList>
    </citation>
    <scope>NUCLEOTIDE SEQUENCE</scope>
</reference>
<dbReference type="SMART" id="SM00093">
    <property type="entry name" value="SERPIN"/>
    <property type="match status" value="1"/>
</dbReference>
<dbReference type="InterPro" id="IPR036186">
    <property type="entry name" value="Serpin_sf"/>
</dbReference>
<keyword evidence="8" id="KW-1185">Reference proteome</keyword>
<evidence type="ECO:0000256" key="1">
    <source>
        <dbReference type="ARBA" id="ARBA00009500"/>
    </source>
</evidence>
<evidence type="ECO:0000256" key="2">
    <source>
        <dbReference type="ARBA" id="ARBA00022690"/>
    </source>
</evidence>
<comment type="similarity">
    <text evidence="1 4">Belongs to the serpin family.</text>
</comment>